<evidence type="ECO:0000313" key="9">
    <source>
        <dbReference type="Proteomes" id="UP000186141"/>
    </source>
</evidence>
<dbReference type="SUPFAM" id="SSF103481">
    <property type="entry name" value="Multidrug resistance efflux transporter EmrE"/>
    <property type="match status" value="2"/>
</dbReference>
<feature type="transmembrane region" description="Helical" evidence="6">
    <location>
        <begin position="43"/>
        <end position="63"/>
    </location>
</feature>
<comment type="similarity">
    <text evidence="2">Belongs to the drug/metabolite transporter (DMT) superfamily. 10 TMS drug/metabolite exporter (DME) (TC 2.A.7.3) family.</text>
</comment>
<gene>
    <name evidence="8" type="ORF">SAMN05421774_102559</name>
</gene>
<keyword evidence="5 6" id="KW-0472">Membrane</keyword>
<dbReference type="Pfam" id="PF00892">
    <property type="entry name" value="EamA"/>
    <property type="match status" value="2"/>
</dbReference>
<feature type="transmembrane region" description="Helical" evidence="6">
    <location>
        <begin position="228"/>
        <end position="247"/>
    </location>
</feature>
<dbReference type="AlphaFoldDB" id="A0A1N7MBE7"/>
<accession>A0A1N7MBE7</accession>
<keyword evidence="3 6" id="KW-0812">Transmembrane</keyword>
<protein>
    <submittedName>
        <fullName evidence="8">EamA domain-containing membrane protein RarD</fullName>
    </submittedName>
</protein>
<dbReference type="InterPro" id="IPR000620">
    <property type="entry name" value="EamA_dom"/>
</dbReference>
<feature type="domain" description="EamA" evidence="7">
    <location>
        <begin position="16"/>
        <end position="143"/>
    </location>
</feature>
<feature type="transmembrane region" description="Helical" evidence="6">
    <location>
        <begin position="259"/>
        <end position="277"/>
    </location>
</feature>
<evidence type="ECO:0000256" key="1">
    <source>
        <dbReference type="ARBA" id="ARBA00004141"/>
    </source>
</evidence>
<reference evidence="8 9" key="1">
    <citation type="submission" date="2017-01" db="EMBL/GenBank/DDBJ databases">
        <authorList>
            <person name="Mah S.A."/>
            <person name="Swanson W.J."/>
            <person name="Moy G.W."/>
            <person name="Vacquier V.D."/>
        </authorList>
    </citation>
    <scope>NUCLEOTIDE SEQUENCE [LARGE SCALE GENOMIC DNA]</scope>
    <source>
        <strain evidence="8 9">DSM 26375</strain>
    </source>
</reference>
<evidence type="ECO:0000256" key="5">
    <source>
        <dbReference type="ARBA" id="ARBA00023136"/>
    </source>
</evidence>
<feature type="domain" description="EamA" evidence="7">
    <location>
        <begin position="158"/>
        <end position="295"/>
    </location>
</feature>
<comment type="subcellular location">
    <subcellularLocation>
        <location evidence="1">Membrane</location>
        <topology evidence="1">Multi-pass membrane protein</topology>
    </subcellularLocation>
</comment>
<dbReference type="PANTHER" id="PTHR22911">
    <property type="entry name" value="ACYL-MALONYL CONDENSING ENZYME-RELATED"/>
    <property type="match status" value="1"/>
</dbReference>
<dbReference type="STRING" id="1086013.SAMN05421774_102559"/>
<dbReference type="GO" id="GO:0016020">
    <property type="term" value="C:membrane"/>
    <property type="evidence" value="ECO:0007669"/>
    <property type="project" value="UniProtKB-SubCell"/>
</dbReference>
<dbReference type="InterPro" id="IPR037185">
    <property type="entry name" value="EmrE-like"/>
</dbReference>
<dbReference type="EMBL" id="FTOT01000002">
    <property type="protein sequence ID" value="SIS83362.1"/>
    <property type="molecule type" value="Genomic_DNA"/>
</dbReference>
<sequence length="306" mass="32226">MTPSDRPNRMLAAAGAILIYAALIGYIDNYVRVIADGTGLWQFQAMRSGMVALMLMAVMALPFAPQLRVVAPRAVLARALVQSAAMFTYFGSLGFLSVAQAAAGLFTAPIFVLLIGRFAYGHRLGPWRIAAALAGFAGVLMVLSPDPQALGPGTLVPVLGGALYALANIATREWCGRESAATLVVSYMLVMGVLAALVLALLWWIAPAAPQGAAGFLIRGPNWPSNEVLFWIAIQAIGSVVAVGLMVRAYQLAEASRVSVLEYVVLPFSAIWAWLIWGETIGPVAVIGMGVIIASGVAMGWRGRAA</sequence>
<feature type="transmembrane region" description="Helical" evidence="6">
    <location>
        <begin position="101"/>
        <end position="120"/>
    </location>
</feature>
<dbReference type="OrthoDB" id="7855875at2"/>
<evidence type="ECO:0000259" key="7">
    <source>
        <dbReference type="Pfam" id="PF00892"/>
    </source>
</evidence>
<feature type="transmembrane region" description="Helical" evidence="6">
    <location>
        <begin position="283"/>
        <end position="301"/>
    </location>
</feature>
<feature type="transmembrane region" description="Helical" evidence="6">
    <location>
        <begin position="150"/>
        <end position="171"/>
    </location>
</feature>
<evidence type="ECO:0000313" key="8">
    <source>
        <dbReference type="EMBL" id="SIS83362.1"/>
    </source>
</evidence>
<dbReference type="Proteomes" id="UP000186141">
    <property type="component" value="Unassembled WGS sequence"/>
</dbReference>
<proteinExistence type="inferred from homology"/>
<feature type="transmembrane region" description="Helical" evidence="6">
    <location>
        <begin position="12"/>
        <end position="31"/>
    </location>
</feature>
<feature type="transmembrane region" description="Helical" evidence="6">
    <location>
        <begin position="183"/>
        <end position="206"/>
    </location>
</feature>
<evidence type="ECO:0000256" key="2">
    <source>
        <dbReference type="ARBA" id="ARBA00009853"/>
    </source>
</evidence>
<keyword evidence="4 6" id="KW-1133">Transmembrane helix</keyword>
<organism evidence="8 9">
    <name type="scientific">Gemmobacter megaterium</name>
    <dbReference type="NCBI Taxonomy" id="1086013"/>
    <lineage>
        <taxon>Bacteria</taxon>
        <taxon>Pseudomonadati</taxon>
        <taxon>Pseudomonadota</taxon>
        <taxon>Alphaproteobacteria</taxon>
        <taxon>Rhodobacterales</taxon>
        <taxon>Paracoccaceae</taxon>
        <taxon>Gemmobacter</taxon>
    </lineage>
</organism>
<keyword evidence="9" id="KW-1185">Reference proteome</keyword>
<evidence type="ECO:0000256" key="3">
    <source>
        <dbReference type="ARBA" id="ARBA00022692"/>
    </source>
</evidence>
<name>A0A1N7MBE7_9RHOB</name>
<feature type="transmembrane region" description="Helical" evidence="6">
    <location>
        <begin position="127"/>
        <end position="144"/>
    </location>
</feature>
<dbReference type="PANTHER" id="PTHR22911:SF6">
    <property type="entry name" value="SOLUTE CARRIER FAMILY 35 MEMBER G1"/>
    <property type="match status" value="1"/>
</dbReference>
<evidence type="ECO:0000256" key="6">
    <source>
        <dbReference type="SAM" id="Phobius"/>
    </source>
</evidence>
<evidence type="ECO:0000256" key="4">
    <source>
        <dbReference type="ARBA" id="ARBA00022989"/>
    </source>
</evidence>
<dbReference type="RefSeq" id="WP_076529729.1">
    <property type="nucleotide sequence ID" value="NZ_BMEH01000002.1"/>
</dbReference>